<dbReference type="InterPro" id="IPR003834">
    <property type="entry name" value="Cyt_c_assmbl_TM_dom"/>
</dbReference>
<name>A0A1C7D7S7_9SPHN</name>
<evidence type="ECO:0000313" key="11">
    <source>
        <dbReference type="Proteomes" id="UP000092698"/>
    </source>
</evidence>
<sequence length="693" mass="72188">MQARTFATWQALCARGLLALLAAAMLLLVWTPGMAQDAAEGRPADMVDRGTARLVLDNPQPAGGTLDAALVFVPDEGWHGYWSNPGDAGQGIELVWTLPAGWSAGEPAFPVPQTYVTGGLMNHVFEGEHALIVPLSVPPGTPPGSYPVEVFGRWLTCSASLCVPQRATLRAIAVVGPSGTPDAQFERWRAAIPPMLASEARFAWTPTALRLAIPLPAAMDPAAPHVFVQEGELVDYAAPQRFSRVGDTIVAEIPRKGAPQDIGQVTGIFSFGDFGFRFTAVPGDVPTGGTPIAGPGGDLTAPLWLLIGGALLGGLLLNVMPCVFPILSLKALSLAKAGGSEAEAQREGLAYTAGVVLACLGLGTLLLALRAGGSEIGWAFQLQSPGIVLALLALAVAITANLAGIYELPALSLTRPGGGQGAFATGLLAAFVATPCTGPFMAAALGAALVLPWWQALALFGALGLGLALPFLLLGFVPALRRMLPRPGAWMETFRRVLAIPMGLTALALLWLSWRIGGPVFAGLGLVLAAAVVAALVAWRMRKALLALVAIAIMAGASVMAVQASRTHQTGALDSILDSEPFSARALAEARASGQPVFVYFTADWCVTCKVNEAAALEREGVRDAFEDAGVIVLRGDWTREDPEITRFLTAQGVAGIPLYMWYPAGGEGEQLPQLLTQGMLVDLAQDASSTGS</sequence>
<dbReference type="RefSeq" id="WP_067790119.1">
    <property type="nucleotide sequence ID" value="NZ_CP016545.1"/>
</dbReference>
<keyword evidence="2" id="KW-1003">Cell membrane</keyword>
<evidence type="ECO:0000256" key="1">
    <source>
        <dbReference type="ARBA" id="ARBA00004651"/>
    </source>
</evidence>
<reference evidence="10 11" key="1">
    <citation type="submission" date="2016-07" db="EMBL/GenBank/DDBJ databases">
        <title>Complete genome sequence of Altererythrobacter namhicola JCM 16345T, containing esterase-encoding genes.</title>
        <authorList>
            <person name="Cheng H."/>
            <person name="Wu Y.-H."/>
            <person name="Jian S.-L."/>
            <person name="Huo Y.-Y."/>
            <person name="Wang C.-S."/>
            <person name="Xu X.-W."/>
        </authorList>
    </citation>
    <scope>NUCLEOTIDE SEQUENCE [LARGE SCALE GENOMIC DNA]</scope>
    <source>
        <strain evidence="10 11">JCM 16345</strain>
    </source>
</reference>
<dbReference type="Proteomes" id="UP000092698">
    <property type="component" value="Chromosome"/>
</dbReference>
<feature type="transmembrane region" description="Helical" evidence="7">
    <location>
        <begin position="520"/>
        <end position="538"/>
    </location>
</feature>
<keyword evidence="6 7" id="KW-0472">Membrane</keyword>
<dbReference type="Pfam" id="PF02683">
    <property type="entry name" value="DsbD_TM"/>
    <property type="match status" value="1"/>
</dbReference>
<feature type="transmembrane region" description="Helical" evidence="7">
    <location>
        <begin position="303"/>
        <end position="327"/>
    </location>
</feature>
<dbReference type="InterPro" id="IPR036249">
    <property type="entry name" value="Thioredoxin-like_sf"/>
</dbReference>
<comment type="subcellular location">
    <subcellularLocation>
        <location evidence="1">Cell membrane</location>
        <topology evidence="1">Multi-pass membrane protein</topology>
    </subcellularLocation>
</comment>
<evidence type="ECO:0000256" key="7">
    <source>
        <dbReference type="SAM" id="Phobius"/>
    </source>
</evidence>
<dbReference type="Gene3D" id="3.40.30.10">
    <property type="entry name" value="Glutaredoxin"/>
    <property type="match status" value="1"/>
</dbReference>
<dbReference type="GO" id="GO:0005886">
    <property type="term" value="C:plasma membrane"/>
    <property type="evidence" value="ECO:0007669"/>
    <property type="project" value="UniProtKB-SubCell"/>
</dbReference>
<dbReference type="GO" id="GO:0047134">
    <property type="term" value="F:protein-disulfide reductase [NAD(P)H] activity"/>
    <property type="evidence" value="ECO:0007669"/>
    <property type="project" value="UniProtKB-EC"/>
</dbReference>
<evidence type="ECO:0000313" key="10">
    <source>
        <dbReference type="EMBL" id="ANU07371.1"/>
    </source>
</evidence>
<evidence type="ECO:0000256" key="3">
    <source>
        <dbReference type="ARBA" id="ARBA00022692"/>
    </source>
</evidence>
<gene>
    <name evidence="10" type="primary">dsbD</name>
    <name evidence="10" type="ORF">A6F65_01062</name>
</gene>
<keyword evidence="10" id="KW-0560">Oxidoreductase</keyword>
<keyword evidence="3 7" id="KW-0812">Transmembrane</keyword>
<keyword evidence="11" id="KW-1185">Reference proteome</keyword>
<feature type="transmembrane region" description="Helical" evidence="7">
    <location>
        <begin position="387"/>
        <end position="406"/>
    </location>
</feature>
<dbReference type="Pfam" id="PF13899">
    <property type="entry name" value="Thioredoxin_7"/>
    <property type="match status" value="1"/>
</dbReference>
<accession>A0A1C7D7S7</accession>
<dbReference type="SUPFAM" id="SSF52833">
    <property type="entry name" value="Thioredoxin-like"/>
    <property type="match status" value="1"/>
</dbReference>
<dbReference type="InterPro" id="IPR028250">
    <property type="entry name" value="DsbDN"/>
</dbReference>
<proteinExistence type="predicted"/>
<feature type="transmembrane region" description="Helical" evidence="7">
    <location>
        <begin position="545"/>
        <end position="564"/>
    </location>
</feature>
<feature type="transmembrane region" description="Helical" evidence="7">
    <location>
        <begin position="457"/>
        <end position="477"/>
    </location>
</feature>
<evidence type="ECO:0000256" key="8">
    <source>
        <dbReference type="SAM" id="SignalP"/>
    </source>
</evidence>
<protein>
    <submittedName>
        <fullName evidence="10">Thiol:disulfide interchange protein DsbD</fullName>
        <ecNumber evidence="10">1.8.1.8</ecNumber>
    </submittedName>
</protein>
<feature type="chain" id="PRO_5008884401" evidence="8">
    <location>
        <begin position="36"/>
        <end position="693"/>
    </location>
</feature>
<dbReference type="PANTHER" id="PTHR32234:SF3">
    <property type="entry name" value="SUPPRESSION OF COPPER SENSITIVITY PROTEIN"/>
    <property type="match status" value="1"/>
</dbReference>
<dbReference type="CDD" id="cd02953">
    <property type="entry name" value="DsbDgamma"/>
    <property type="match status" value="1"/>
</dbReference>
<dbReference type="PATRIC" id="fig|645517.4.peg.1057"/>
<dbReference type="EMBL" id="CP016545">
    <property type="protein sequence ID" value="ANU07371.1"/>
    <property type="molecule type" value="Genomic_DNA"/>
</dbReference>
<dbReference type="Pfam" id="PF11412">
    <property type="entry name" value="DsbD_N"/>
    <property type="match status" value="1"/>
</dbReference>
<keyword evidence="5 7" id="KW-1133">Transmembrane helix</keyword>
<evidence type="ECO:0000256" key="6">
    <source>
        <dbReference type="ARBA" id="ARBA00023136"/>
    </source>
</evidence>
<dbReference type="GO" id="GO:0045454">
    <property type="term" value="P:cell redox homeostasis"/>
    <property type="evidence" value="ECO:0007669"/>
    <property type="project" value="TreeGrafter"/>
</dbReference>
<dbReference type="InterPro" id="IPR035671">
    <property type="entry name" value="DsbD_gamma"/>
</dbReference>
<keyword evidence="8" id="KW-0732">Signal</keyword>
<dbReference type="EC" id="1.8.1.8" evidence="10"/>
<feature type="transmembrane region" description="Helical" evidence="7">
    <location>
        <begin position="348"/>
        <end position="367"/>
    </location>
</feature>
<feature type="signal peptide" evidence="8">
    <location>
        <begin position="1"/>
        <end position="35"/>
    </location>
</feature>
<evidence type="ECO:0000256" key="5">
    <source>
        <dbReference type="ARBA" id="ARBA00022989"/>
    </source>
</evidence>
<feature type="transmembrane region" description="Helical" evidence="7">
    <location>
        <begin position="427"/>
        <end position="451"/>
    </location>
</feature>
<evidence type="ECO:0000256" key="4">
    <source>
        <dbReference type="ARBA" id="ARBA00022748"/>
    </source>
</evidence>
<evidence type="ECO:0000259" key="9">
    <source>
        <dbReference type="PROSITE" id="PS51352"/>
    </source>
</evidence>
<dbReference type="PANTHER" id="PTHR32234">
    <property type="entry name" value="THIOL:DISULFIDE INTERCHANGE PROTEIN DSBD"/>
    <property type="match status" value="1"/>
</dbReference>
<dbReference type="STRING" id="645517.A6F65_01062"/>
<dbReference type="PROSITE" id="PS51352">
    <property type="entry name" value="THIOREDOXIN_2"/>
    <property type="match status" value="1"/>
</dbReference>
<dbReference type="InterPro" id="IPR013766">
    <property type="entry name" value="Thioredoxin_domain"/>
</dbReference>
<feature type="transmembrane region" description="Helical" evidence="7">
    <location>
        <begin position="497"/>
        <end position="514"/>
    </location>
</feature>
<dbReference type="KEGG" id="anh:A6F65_01062"/>
<dbReference type="GO" id="GO:0017004">
    <property type="term" value="P:cytochrome complex assembly"/>
    <property type="evidence" value="ECO:0007669"/>
    <property type="project" value="UniProtKB-KW"/>
</dbReference>
<dbReference type="AlphaFoldDB" id="A0A1C7D7S7"/>
<organism evidence="10 11">
    <name type="scientific">Paraurantiacibacter namhicola</name>
    <dbReference type="NCBI Taxonomy" id="645517"/>
    <lineage>
        <taxon>Bacteria</taxon>
        <taxon>Pseudomonadati</taxon>
        <taxon>Pseudomonadota</taxon>
        <taxon>Alphaproteobacteria</taxon>
        <taxon>Sphingomonadales</taxon>
        <taxon>Erythrobacteraceae</taxon>
        <taxon>Paraurantiacibacter</taxon>
    </lineage>
</organism>
<evidence type="ECO:0000256" key="2">
    <source>
        <dbReference type="ARBA" id="ARBA00022475"/>
    </source>
</evidence>
<keyword evidence="4" id="KW-0201">Cytochrome c-type biogenesis</keyword>
<feature type="domain" description="Thioredoxin" evidence="9">
    <location>
        <begin position="553"/>
        <end position="693"/>
    </location>
</feature>